<accession>A0AAW8Q0L2</accession>
<reference evidence="1" key="1">
    <citation type="submission" date="2023-06" db="EMBL/GenBank/DDBJ databases">
        <title>Genomic Diversity of Vibrio spp. and Metagenomic Analysis of Pathogens in Florida Gulf Coastal Waters Following Hurricane Ian.</title>
        <authorList>
            <person name="Brumfield K.D."/>
        </authorList>
    </citation>
    <scope>NUCLEOTIDE SEQUENCE</scope>
    <source>
        <strain evidence="1">WBS2B-138</strain>
    </source>
</reference>
<dbReference type="Proteomes" id="UP001253193">
    <property type="component" value="Unassembled WGS sequence"/>
</dbReference>
<name>A0AAW8Q0L2_VIBPH</name>
<dbReference type="EMBL" id="JAUHGG010000003">
    <property type="protein sequence ID" value="MDS1821615.1"/>
    <property type="molecule type" value="Genomic_DNA"/>
</dbReference>
<dbReference type="RefSeq" id="WP_311020526.1">
    <property type="nucleotide sequence ID" value="NZ_JAUHGG010000003.1"/>
</dbReference>
<organism evidence="1 2">
    <name type="scientific">Vibrio parahaemolyticus</name>
    <dbReference type="NCBI Taxonomy" id="670"/>
    <lineage>
        <taxon>Bacteria</taxon>
        <taxon>Pseudomonadati</taxon>
        <taxon>Pseudomonadota</taxon>
        <taxon>Gammaproteobacteria</taxon>
        <taxon>Vibrionales</taxon>
        <taxon>Vibrionaceae</taxon>
        <taxon>Vibrio</taxon>
    </lineage>
</organism>
<protein>
    <submittedName>
        <fullName evidence="1">Uncharacterized protein</fullName>
    </submittedName>
</protein>
<gene>
    <name evidence="1" type="ORF">QX249_13155</name>
</gene>
<evidence type="ECO:0000313" key="2">
    <source>
        <dbReference type="Proteomes" id="UP001253193"/>
    </source>
</evidence>
<comment type="caution">
    <text evidence="1">The sequence shown here is derived from an EMBL/GenBank/DDBJ whole genome shotgun (WGS) entry which is preliminary data.</text>
</comment>
<dbReference type="AlphaFoldDB" id="A0AAW8Q0L2"/>
<evidence type="ECO:0000313" key="1">
    <source>
        <dbReference type="EMBL" id="MDS1821615.1"/>
    </source>
</evidence>
<sequence>MLKPTLKKNEFLIDVSLLSNQVSVGVVSVNYYPITEKNLELSGQSATVSVLLSVDVPEKVTEQLTFIPVKNQAEFTLKDSLPLLSKKENLLASSLGFFFRDDQNKLFALKLIKIKGASSPAFKPETCVLKNTEANNELRDAELKKTLISTKITSAEGVISSTLPMILNHHNQEIERKHAIRFPSFTLMLLRNQKLRTFGKASKEYVKHNELIAKFDASNKATLSESEQAFLQSFNQKLKEDLKVYLKTSDKFDFNGFDKNYSGRLFSYIDLIPDDFIVGSKNDSAHFLGVIKKQYKDRGEVK</sequence>
<proteinExistence type="predicted"/>